<comment type="caution">
    <text evidence="2">The sequence shown here is derived from an EMBL/GenBank/DDBJ whole genome shotgun (WGS) entry which is preliminary data.</text>
</comment>
<name>A0A835I2Z2_9MAGN</name>
<dbReference type="Proteomes" id="UP000631114">
    <property type="component" value="Unassembled WGS sequence"/>
</dbReference>
<dbReference type="AlphaFoldDB" id="A0A835I2Z2"/>
<dbReference type="SUPFAM" id="SSF81383">
    <property type="entry name" value="F-box domain"/>
    <property type="match status" value="1"/>
</dbReference>
<proteinExistence type="predicted"/>
<dbReference type="Pfam" id="PF00646">
    <property type="entry name" value="F-box"/>
    <property type="match status" value="1"/>
</dbReference>
<protein>
    <recommendedName>
        <fullName evidence="1">F-box domain-containing protein</fullName>
    </recommendedName>
</protein>
<evidence type="ECO:0000313" key="3">
    <source>
        <dbReference type="Proteomes" id="UP000631114"/>
    </source>
</evidence>
<dbReference type="OrthoDB" id="642536at2759"/>
<dbReference type="InterPro" id="IPR001810">
    <property type="entry name" value="F-box_dom"/>
</dbReference>
<gene>
    <name evidence="2" type="ORF">IFM89_010844</name>
</gene>
<dbReference type="SUPFAM" id="SSF53098">
    <property type="entry name" value="Ribonuclease H-like"/>
    <property type="match status" value="1"/>
</dbReference>
<dbReference type="InterPro" id="IPR036047">
    <property type="entry name" value="F-box-like_dom_sf"/>
</dbReference>
<evidence type="ECO:0000313" key="2">
    <source>
        <dbReference type="EMBL" id="KAF9608712.1"/>
    </source>
</evidence>
<feature type="domain" description="F-box" evidence="1">
    <location>
        <begin position="1"/>
        <end position="37"/>
    </location>
</feature>
<keyword evidence="3" id="KW-1185">Reference proteome</keyword>
<dbReference type="Gene3D" id="1.20.1280.50">
    <property type="match status" value="1"/>
</dbReference>
<dbReference type="PANTHER" id="PTHR44259:SF114">
    <property type="entry name" value="OS06G0707300 PROTEIN"/>
    <property type="match status" value="1"/>
</dbReference>
<dbReference type="PANTHER" id="PTHR44259">
    <property type="entry name" value="OS07G0183000 PROTEIN-RELATED"/>
    <property type="match status" value="1"/>
</dbReference>
<dbReference type="InterPro" id="IPR050942">
    <property type="entry name" value="F-box_BR-signaling"/>
</dbReference>
<accession>A0A835I2Z2</accession>
<dbReference type="PROSITE" id="PS50181">
    <property type="entry name" value="FBOX"/>
    <property type="match status" value="1"/>
</dbReference>
<dbReference type="Pfam" id="PF03478">
    <property type="entry name" value="Beta-prop_KIB1-4"/>
    <property type="match status" value="1"/>
</dbReference>
<dbReference type="CDD" id="cd09917">
    <property type="entry name" value="F-box_SF"/>
    <property type="match status" value="1"/>
</dbReference>
<dbReference type="InterPro" id="IPR012337">
    <property type="entry name" value="RNaseH-like_sf"/>
</dbReference>
<dbReference type="InterPro" id="IPR005174">
    <property type="entry name" value="KIB1-4_b-propeller"/>
</dbReference>
<dbReference type="SMART" id="SM00256">
    <property type="entry name" value="FBOX"/>
    <property type="match status" value="1"/>
</dbReference>
<dbReference type="EMBL" id="JADFTS010000004">
    <property type="protein sequence ID" value="KAF9608712.1"/>
    <property type="molecule type" value="Genomic_DNA"/>
</dbReference>
<sequence>MENLLTLPDHLLDLIVQRLRLPDKLRFSCVCKEWRSMCGPLQFRNHLPWLIVPHQDYVTSKPGTMAFDNKDVGFFSLCDEKIYKAEIPEITNRRICGSFPGGWLMTVHENSEVQLFNPFSRSLVYLPPLTEFPGVQEILLPKNEGEGSQYTGAGLESQYRFSLKSMRDRFIVKVVMSSSSVTSGTIIMAIQGIERTLAFYRIGGDQDIWVPVTTDKKSCFFRDLTYYRGNFYAVHNNGYVVVVHGLETLETIPYTYTEQVTSEPPGKVAERCRNYGGGRLAYLFDVVRLEALALATSCCQGRTYLNWPGCDQNQRGYVDGSSRGNPGWGGACIICRATLVEVIGILCYGGIVTNFEAECNAMFWD</sequence>
<reference evidence="2 3" key="1">
    <citation type="submission" date="2020-10" db="EMBL/GenBank/DDBJ databases">
        <title>The Coptis chinensis genome and diversification of protoberbering-type alkaloids.</title>
        <authorList>
            <person name="Wang B."/>
            <person name="Shu S."/>
            <person name="Song C."/>
            <person name="Liu Y."/>
        </authorList>
    </citation>
    <scope>NUCLEOTIDE SEQUENCE [LARGE SCALE GENOMIC DNA]</scope>
    <source>
        <strain evidence="2">HL-2020</strain>
        <tissue evidence="2">Leaf</tissue>
    </source>
</reference>
<evidence type="ECO:0000259" key="1">
    <source>
        <dbReference type="PROSITE" id="PS50181"/>
    </source>
</evidence>
<organism evidence="2 3">
    <name type="scientific">Coptis chinensis</name>
    <dbReference type="NCBI Taxonomy" id="261450"/>
    <lineage>
        <taxon>Eukaryota</taxon>
        <taxon>Viridiplantae</taxon>
        <taxon>Streptophyta</taxon>
        <taxon>Embryophyta</taxon>
        <taxon>Tracheophyta</taxon>
        <taxon>Spermatophyta</taxon>
        <taxon>Magnoliopsida</taxon>
        <taxon>Ranunculales</taxon>
        <taxon>Ranunculaceae</taxon>
        <taxon>Coptidoideae</taxon>
        <taxon>Coptis</taxon>
    </lineage>
</organism>